<dbReference type="EMBL" id="LAZR01042934">
    <property type="protein sequence ID" value="KKL08299.1"/>
    <property type="molecule type" value="Genomic_DNA"/>
</dbReference>
<dbReference type="InterPro" id="IPR002052">
    <property type="entry name" value="DNA_methylase_N6_adenine_CS"/>
</dbReference>
<dbReference type="Gene3D" id="3.40.50.150">
    <property type="entry name" value="Vaccinia Virus protein VP39"/>
    <property type="match status" value="1"/>
</dbReference>
<feature type="non-terminal residue" evidence="1">
    <location>
        <position position="472"/>
    </location>
</feature>
<accession>A0A0F9AFJ6</accession>
<organism evidence="1">
    <name type="scientific">marine sediment metagenome</name>
    <dbReference type="NCBI Taxonomy" id="412755"/>
    <lineage>
        <taxon>unclassified sequences</taxon>
        <taxon>metagenomes</taxon>
        <taxon>ecological metagenomes</taxon>
    </lineage>
</organism>
<evidence type="ECO:0008006" key="2">
    <source>
        <dbReference type="Google" id="ProtNLM"/>
    </source>
</evidence>
<gene>
    <name evidence="1" type="ORF">LCGC14_2577250</name>
</gene>
<protein>
    <recommendedName>
        <fullName evidence="2">DUF1156 domain-containing protein</fullName>
    </recommendedName>
</protein>
<dbReference type="AlphaFoldDB" id="A0A0F9AFJ6"/>
<feature type="non-terminal residue" evidence="1">
    <location>
        <position position="1"/>
    </location>
</feature>
<evidence type="ECO:0000313" key="1">
    <source>
        <dbReference type="EMBL" id="KKL08299.1"/>
    </source>
</evidence>
<dbReference type="PROSITE" id="PS00092">
    <property type="entry name" value="N6_MTASE"/>
    <property type="match status" value="1"/>
</dbReference>
<name>A0A0F9AFJ6_9ZZZZ</name>
<dbReference type="GO" id="GO:0008168">
    <property type="term" value="F:methyltransferase activity"/>
    <property type="evidence" value="ECO:0007669"/>
    <property type="project" value="InterPro"/>
</dbReference>
<sequence>NPTCETEIPLMRQFWLAKKSNKKVAMYLYIKNNKVEFKIVGTNYAPFPQDFNPTDGTVSRAIATCPVCNSVIAAKDVRKQFQEGKGGQRMIVIVLRKTNEKGKLYRLPTEEDRNTFVEAENYLKQKRKIIIEERGFDPIPNENLPPAGTLGFRVQRYGILKWGNLFNSRQKLTLITYIEKIRQASKNMLEQGYDEEYSKAILSYLALGIDRLADQITILVTWLPTIEAISHTFVRQALPMKWDYIETNSFSGGGGSYKSAMNWILRIIEHCAQTISKSNLPTIVQTSATSLPYPDNYFDAIFTDPPYYDNVPYSHLSDFFYVWLKRSIGDLYPELFSTPLSPKSEEIVAYTHEKSWDEAKEFFENMLKKALKEIYRVLKTNGIAIIIYAHKTTAGWESVINALLDSGLMVSASWPISTERKVRLRAKESAALASSIYIIVRKIKKKENGLYPEIKKQMKKYLNIKLERIWQE</sequence>
<proteinExistence type="predicted"/>
<dbReference type="InterPro" id="IPR029063">
    <property type="entry name" value="SAM-dependent_MTases_sf"/>
</dbReference>
<dbReference type="GO" id="GO:0032259">
    <property type="term" value="P:methylation"/>
    <property type="evidence" value="ECO:0007669"/>
    <property type="project" value="InterPro"/>
</dbReference>
<comment type="caution">
    <text evidence="1">The sequence shown here is derived from an EMBL/GenBank/DDBJ whole genome shotgun (WGS) entry which is preliminary data.</text>
</comment>
<dbReference type="SUPFAM" id="SSF53335">
    <property type="entry name" value="S-adenosyl-L-methionine-dependent methyltransferases"/>
    <property type="match status" value="1"/>
</dbReference>
<dbReference type="GO" id="GO:0003676">
    <property type="term" value="F:nucleic acid binding"/>
    <property type="evidence" value="ECO:0007669"/>
    <property type="project" value="InterPro"/>
</dbReference>
<reference evidence="1" key="1">
    <citation type="journal article" date="2015" name="Nature">
        <title>Complex archaea that bridge the gap between prokaryotes and eukaryotes.</title>
        <authorList>
            <person name="Spang A."/>
            <person name="Saw J.H."/>
            <person name="Jorgensen S.L."/>
            <person name="Zaremba-Niedzwiedzka K."/>
            <person name="Martijn J."/>
            <person name="Lind A.E."/>
            <person name="van Eijk R."/>
            <person name="Schleper C."/>
            <person name="Guy L."/>
            <person name="Ettema T.J."/>
        </authorList>
    </citation>
    <scope>NUCLEOTIDE SEQUENCE</scope>
</reference>